<accession>A0A284VIP9</accession>
<dbReference type="Gene3D" id="1.10.10.10">
    <property type="entry name" value="Winged helix-like DNA-binding domain superfamily/Winged helix DNA-binding domain"/>
    <property type="match status" value="1"/>
</dbReference>
<dbReference type="InterPro" id="IPR036390">
    <property type="entry name" value="WH_DNA-bd_sf"/>
</dbReference>
<proteinExistence type="predicted"/>
<keyword evidence="4" id="KW-1185">Reference proteome</keyword>
<dbReference type="InterPro" id="IPR013561">
    <property type="entry name" value="FilR1_middle_dom"/>
</dbReference>
<organism evidence="3 4">
    <name type="scientific">Candidatus Methanoperedens nitratireducens</name>
    <dbReference type="NCBI Taxonomy" id="1392998"/>
    <lineage>
        <taxon>Archaea</taxon>
        <taxon>Methanobacteriati</taxon>
        <taxon>Methanobacteriota</taxon>
        <taxon>Stenosarchaea group</taxon>
        <taxon>Methanomicrobia</taxon>
        <taxon>Methanosarcinales</taxon>
        <taxon>ANME-2 cluster</taxon>
        <taxon>Candidatus Methanoperedentaceae</taxon>
        <taxon>Candidatus Methanoperedens</taxon>
    </lineage>
</organism>
<dbReference type="Pfam" id="PF08350">
    <property type="entry name" value="FilR1_middle"/>
    <property type="match status" value="1"/>
</dbReference>
<sequence>MEYEDVSALAVYEKIREEVQLIYRSRLQTEILLSLIESNKTLSKLREITGSTSQAVIPKIRKLESMHLLERQNHEYQLTPLGKVIASKMADFSRVLVVINRHSYFWTSHYMAGIPATLLNGIGDLFNSEIISDSNVNIFNVYENYLKIIKEAGYVYGIASIISPGHANAIGERIVGGIPVELIISRSVALQLKEEPYLSKINSLIN</sequence>
<feature type="domain" description="HVO-A0261-like N-terminal" evidence="2">
    <location>
        <begin position="16"/>
        <end position="94"/>
    </location>
</feature>
<dbReference type="SUPFAM" id="SSF46785">
    <property type="entry name" value="Winged helix' DNA-binding domain"/>
    <property type="match status" value="1"/>
</dbReference>
<evidence type="ECO:0000313" key="3">
    <source>
        <dbReference type="EMBL" id="SNQ59142.1"/>
    </source>
</evidence>
<gene>
    <name evidence="3" type="ORF">MNV_1070032</name>
</gene>
<dbReference type="RefSeq" id="WP_306453609.1">
    <property type="nucleotide sequence ID" value="NZ_FZMP01000010.1"/>
</dbReference>
<dbReference type="EMBL" id="FZMP01000010">
    <property type="protein sequence ID" value="SNQ59142.1"/>
    <property type="molecule type" value="Genomic_DNA"/>
</dbReference>
<dbReference type="InterPro" id="IPR057527">
    <property type="entry name" value="HVO_A0261-like_N"/>
</dbReference>
<evidence type="ECO:0000259" key="1">
    <source>
        <dbReference type="Pfam" id="PF08350"/>
    </source>
</evidence>
<evidence type="ECO:0000313" key="4">
    <source>
        <dbReference type="Proteomes" id="UP000218615"/>
    </source>
</evidence>
<protein>
    <submittedName>
        <fullName evidence="3">Transcriptional regulator, ArsR family</fullName>
    </submittedName>
</protein>
<dbReference type="Pfam" id="PF25213">
    <property type="entry name" value="HVO_A0261_N"/>
    <property type="match status" value="1"/>
</dbReference>
<name>A0A284VIP9_9EURY</name>
<dbReference type="Proteomes" id="UP000218615">
    <property type="component" value="Unassembled WGS sequence"/>
</dbReference>
<evidence type="ECO:0000259" key="2">
    <source>
        <dbReference type="Pfam" id="PF25213"/>
    </source>
</evidence>
<dbReference type="AlphaFoldDB" id="A0A284VIP9"/>
<feature type="domain" description="Methanogenesis regulatory protein FilR1 middle" evidence="1">
    <location>
        <begin position="139"/>
        <end position="195"/>
    </location>
</feature>
<dbReference type="InterPro" id="IPR036388">
    <property type="entry name" value="WH-like_DNA-bd_sf"/>
</dbReference>
<reference evidence="4" key="1">
    <citation type="submission" date="2017-06" db="EMBL/GenBank/DDBJ databases">
        <authorList>
            <person name="Cremers G."/>
        </authorList>
    </citation>
    <scope>NUCLEOTIDE SEQUENCE [LARGE SCALE GENOMIC DNA]</scope>
</reference>